<protein>
    <submittedName>
        <fullName evidence="2">DUF3165 family protein</fullName>
    </submittedName>
    <submittedName>
        <fullName evidence="3">Membrane protein</fullName>
    </submittedName>
</protein>
<sequence length="83" mass="9232">MFYLIIAILIVSYYIFMAPKSIKNTLSMIGLVALVALLIVLAGMSLIKILESPPEVFVVIAMIAVSFFALRDILRMPTKNKND</sequence>
<dbReference type="Proteomes" id="UP000524462">
    <property type="component" value="Unassembled WGS sequence"/>
</dbReference>
<dbReference type="OrthoDB" id="2237273at2"/>
<evidence type="ECO:0000313" key="2">
    <source>
        <dbReference type="EMBL" id="MBA2795767.1"/>
    </source>
</evidence>
<keyword evidence="1" id="KW-0472">Membrane</keyword>
<dbReference type="AlphaFoldDB" id="A0A4V0GZX3"/>
<feature type="transmembrane region" description="Helical" evidence="1">
    <location>
        <begin position="29"/>
        <end position="50"/>
    </location>
</feature>
<evidence type="ECO:0000313" key="3">
    <source>
        <dbReference type="EMBL" id="VTT42314.1"/>
    </source>
</evidence>
<keyword evidence="1" id="KW-1133">Transmembrane helix</keyword>
<dbReference type="EMBL" id="LR594052">
    <property type="protein sequence ID" value="VTT42314.1"/>
    <property type="molecule type" value="Genomic_DNA"/>
</dbReference>
<organism evidence="3 4">
    <name type="scientific">Streptococcus porcinus</name>
    <dbReference type="NCBI Taxonomy" id="1340"/>
    <lineage>
        <taxon>Bacteria</taxon>
        <taxon>Bacillati</taxon>
        <taxon>Bacillota</taxon>
        <taxon>Bacilli</taxon>
        <taxon>Lactobacillales</taxon>
        <taxon>Streptococcaceae</taxon>
        <taxon>Streptococcus</taxon>
    </lineage>
</organism>
<accession>A0A4V0GZX3</accession>
<keyword evidence="1" id="KW-0812">Transmembrane</keyword>
<gene>
    <name evidence="2" type="ORF">H1B29_04625</name>
    <name evidence="3" type="ORF">NCTC10924_00547</name>
</gene>
<name>A0A4V0GZX3_STRPO</name>
<evidence type="ECO:0000313" key="5">
    <source>
        <dbReference type="Proteomes" id="UP000524462"/>
    </source>
</evidence>
<dbReference type="InterPro" id="IPR021506">
    <property type="entry name" value="DUF3165"/>
</dbReference>
<dbReference type="Pfam" id="PF11364">
    <property type="entry name" value="DUF3165"/>
    <property type="match status" value="1"/>
</dbReference>
<dbReference type="RefSeq" id="WP_003083315.1">
    <property type="nucleotide sequence ID" value="NZ_CP070236.1"/>
</dbReference>
<feature type="transmembrane region" description="Helical" evidence="1">
    <location>
        <begin position="6"/>
        <end position="22"/>
    </location>
</feature>
<proteinExistence type="predicted"/>
<evidence type="ECO:0000256" key="1">
    <source>
        <dbReference type="SAM" id="Phobius"/>
    </source>
</evidence>
<reference evidence="2 5" key="2">
    <citation type="submission" date="2020-07" db="EMBL/GenBank/DDBJ databases">
        <title>Molecular and genomic characterization of Streptococcus porcinus isolated from diseased swine in Brazil.</title>
        <authorList>
            <person name="Moreno L.Z."/>
            <person name="Matajira C.E.C."/>
            <person name="Poor A.P."/>
            <person name="Dutra M.C."/>
            <person name="Moreno A.M."/>
        </authorList>
    </citation>
    <scope>NUCLEOTIDE SEQUENCE [LARGE SCALE GENOMIC DNA]</scope>
    <source>
        <strain evidence="2 5">SP0816-2</strain>
    </source>
</reference>
<dbReference type="EMBL" id="JACEGE010000012">
    <property type="protein sequence ID" value="MBA2795767.1"/>
    <property type="molecule type" value="Genomic_DNA"/>
</dbReference>
<dbReference type="Proteomes" id="UP000306241">
    <property type="component" value="Chromosome"/>
</dbReference>
<feature type="transmembrane region" description="Helical" evidence="1">
    <location>
        <begin position="56"/>
        <end position="74"/>
    </location>
</feature>
<reference evidence="3 4" key="1">
    <citation type="submission" date="2019-05" db="EMBL/GenBank/DDBJ databases">
        <authorList>
            <consortium name="Pathogen Informatics"/>
        </authorList>
    </citation>
    <scope>NUCLEOTIDE SEQUENCE [LARGE SCALE GENOMIC DNA]</scope>
    <source>
        <strain evidence="3 4">NCTC10924</strain>
    </source>
</reference>
<evidence type="ECO:0000313" key="4">
    <source>
        <dbReference type="Proteomes" id="UP000306241"/>
    </source>
</evidence>